<feature type="chain" id="PRO_5023026785" description="Bacterial type II/III secretion system short domain protein" evidence="2">
    <location>
        <begin position="23"/>
        <end position="276"/>
    </location>
</feature>
<protein>
    <recommendedName>
        <fullName evidence="5">Bacterial type II/III secretion system short domain protein</fullName>
    </recommendedName>
</protein>
<evidence type="ECO:0000256" key="2">
    <source>
        <dbReference type="SAM" id="SignalP"/>
    </source>
</evidence>
<evidence type="ECO:0008006" key="5">
    <source>
        <dbReference type="Google" id="ProtNLM"/>
    </source>
</evidence>
<dbReference type="OrthoDB" id="291047at2"/>
<comment type="caution">
    <text evidence="3">The sequence shown here is derived from an EMBL/GenBank/DDBJ whole genome shotgun (WGS) entry which is preliminary data.</text>
</comment>
<dbReference type="Proteomes" id="UP000315010">
    <property type="component" value="Unassembled WGS sequence"/>
</dbReference>
<gene>
    <name evidence="3" type="ORF">CA13_56270</name>
</gene>
<dbReference type="RefSeq" id="WP_146401722.1">
    <property type="nucleotide sequence ID" value="NZ_SJPJ01000001.1"/>
</dbReference>
<accession>A0A5C5ZBA7</accession>
<dbReference type="EMBL" id="SJPJ01000001">
    <property type="protein sequence ID" value="TWT84151.1"/>
    <property type="molecule type" value="Genomic_DNA"/>
</dbReference>
<keyword evidence="4" id="KW-1185">Reference proteome</keyword>
<proteinExistence type="predicted"/>
<feature type="region of interest" description="Disordered" evidence="1">
    <location>
        <begin position="24"/>
        <end position="87"/>
    </location>
</feature>
<reference evidence="3 4" key="1">
    <citation type="submission" date="2019-02" db="EMBL/GenBank/DDBJ databases">
        <title>Deep-cultivation of Planctomycetes and their phenomic and genomic characterization uncovers novel biology.</title>
        <authorList>
            <person name="Wiegand S."/>
            <person name="Jogler M."/>
            <person name="Boedeker C."/>
            <person name="Pinto D."/>
            <person name="Vollmers J."/>
            <person name="Rivas-Marin E."/>
            <person name="Kohn T."/>
            <person name="Peeters S.H."/>
            <person name="Heuer A."/>
            <person name="Rast P."/>
            <person name="Oberbeckmann S."/>
            <person name="Bunk B."/>
            <person name="Jeske O."/>
            <person name="Meyerdierks A."/>
            <person name="Storesund J.E."/>
            <person name="Kallscheuer N."/>
            <person name="Luecker S."/>
            <person name="Lage O.M."/>
            <person name="Pohl T."/>
            <person name="Merkel B.J."/>
            <person name="Hornburger P."/>
            <person name="Mueller R.-W."/>
            <person name="Bruemmer F."/>
            <person name="Labrenz M."/>
            <person name="Spormann A.M."/>
            <person name="Op Den Camp H."/>
            <person name="Overmann J."/>
            <person name="Amann R."/>
            <person name="Jetten M.S.M."/>
            <person name="Mascher T."/>
            <person name="Medema M.H."/>
            <person name="Devos D.P."/>
            <person name="Kaster A.-K."/>
            <person name="Ovreas L."/>
            <person name="Rohde M."/>
            <person name="Galperin M.Y."/>
            <person name="Jogler C."/>
        </authorList>
    </citation>
    <scope>NUCLEOTIDE SEQUENCE [LARGE SCALE GENOMIC DNA]</scope>
    <source>
        <strain evidence="3 4">CA13</strain>
    </source>
</reference>
<evidence type="ECO:0000256" key="1">
    <source>
        <dbReference type="SAM" id="MobiDB-lite"/>
    </source>
</evidence>
<organism evidence="3 4">
    <name type="scientific">Novipirellula herctigrandis</name>
    <dbReference type="NCBI Taxonomy" id="2527986"/>
    <lineage>
        <taxon>Bacteria</taxon>
        <taxon>Pseudomonadati</taxon>
        <taxon>Planctomycetota</taxon>
        <taxon>Planctomycetia</taxon>
        <taxon>Pirellulales</taxon>
        <taxon>Pirellulaceae</taxon>
        <taxon>Novipirellula</taxon>
    </lineage>
</organism>
<name>A0A5C5ZBA7_9BACT</name>
<dbReference type="AlphaFoldDB" id="A0A5C5ZBA7"/>
<feature type="signal peptide" evidence="2">
    <location>
        <begin position="1"/>
        <end position="22"/>
    </location>
</feature>
<feature type="compositionally biased region" description="Gly residues" evidence="1">
    <location>
        <begin position="44"/>
        <end position="60"/>
    </location>
</feature>
<evidence type="ECO:0000313" key="3">
    <source>
        <dbReference type="EMBL" id="TWT84151.1"/>
    </source>
</evidence>
<keyword evidence="2" id="KW-0732">Signal</keyword>
<evidence type="ECO:0000313" key="4">
    <source>
        <dbReference type="Proteomes" id="UP000315010"/>
    </source>
</evidence>
<sequence precursor="true">MRQNPLLCASCFLALIPHISWGQNEDPFGQPPRSNGQPAMQDPFGGGGGRSDDPFGGGGGRSDDPFGGPAAHSDRSSRDPFAPVIPAASTPVDLTTRRISTTSRAEKMLLEKLGDKTSMTFIETPLVEAVQEISQQHGIQMFVDQRSFEEIGLTDDTPVTLDVANVSLRSCLNLLLRDLDSTYVVRDEVLLITTIEAAEQMLALRTYAFPKALSSKADQVVAIMLKTVKPNDWDELGGYCSAGAVENVLVVSATEEVHEAVIEFLVKLEAAFNARQ</sequence>